<dbReference type="SUPFAM" id="SSF158622">
    <property type="entry name" value="YheA/YmcA-like"/>
    <property type="match status" value="1"/>
</dbReference>
<keyword evidence="2" id="KW-1185">Reference proteome</keyword>
<sequence>MNNPYDRAHELARAIRESEEFRILVAKKNEVDTNLQAKKLLDDFRRRQWELETRRLMGEEITEQDTLAFQRMQDVVHQHTTLREYLEMEYRFSVLYSDIHKILGEAVRSVINAPESV</sequence>
<dbReference type="EMBL" id="QGGL01000006">
    <property type="protein sequence ID" value="PWK13859.1"/>
    <property type="molecule type" value="Genomic_DNA"/>
</dbReference>
<dbReference type="InterPro" id="IPR010368">
    <property type="entry name" value="Com_YlbF"/>
</dbReference>
<reference evidence="1 2" key="1">
    <citation type="submission" date="2018-05" db="EMBL/GenBank/DDBJ databases">
        <title>Genomic Encyclopedia of Type Strains, Phase IV (KMG-IV): sequencing the most valuable type-strain genomes for metagenomic binning, comparative biology and taxonomic classification.</title>
        <authorList>
            <person name="Goeker M."/>
        </authorList>
    </citation>
    <scope>NUCLEOTIDE SEQUENCE [LARGE SCALE GENOMIC DNA]</scope>
    <source>
        <strain evidence="1 2">DSM 18773</strain>
    </source>
</reference>
<evidence type="ECO:0000313" key="2">
    <source>
        <dbReference type="Proteomes" id="UP000245634"/>
    </source>
</evidence>
<evidence type="ECO:0000313" key="1">
    <source>
        <dbReference type="EMBL" id="PWK13859.1"/>
    </source>
</evidence>
<dbReference type="InterPro" id="IPR023378">
    <property type="entry name" value="YheA/YmcA-like_dom_sf"/>
</dbReference>
<protein>
    <submittedName>
        <fullName evidence="1">Cell fate (Sporulation/competence/biofilm development) regulator YlbF (YheA/YmcA/DUF963 family)</fullName>
    </submittedName>
</protein>
<dbReference type="Pfam" id="PF06133">
    <property type="entry name" value="Com_YlbF"/>
    <property type="match status" value="1"/>
</dbReference>
<name>A0A316DA53_9BACL</name>
<dbReference type="AlphaFoldDB" id="A0A316DA53"/>
<accession>A0A316DA53</accession>
<dbReference type="OrthoDB" id="9811402at2"/>
<dbReference type="Gene3D" id="1.20.1500.10">
    <property type="entry name" value="YheA/YmcA-like"/>
    <property type="match status" value="1"/>
</dbReference>
<comment type="caution">
    <text evidence="1">The sequence shown here is derived from an EMBL/GenBank/DDBJ whole genome shotgun (WGS) entry which is preliminary data.</text>
</comment>
<dbReference type="Proteomes" id="UP000245634">
    <property type="component" value="Unassembled WGS sequence"/>
</dbReference>
<proteinExistence type="predicted"/>
<dbReference type="RefSeq" id="WP_109688392.1">
    <property type="nucleotide sequence ID" value="NZ_QGGL01000006.1"/>
</dbReference>
<organism evidence="1 2">
    <name type="scientific">Tumebacillus permanentifrigoris</name>
    <dbReference type="NCBI Taxonomy" id="378543"/>
    <lineage>
        <taxon>Bacteria</taxon>
        <taxon>Bacillati</taxon>
        <taxon>Bacillota</taxon>
        <taxon>Bacilli</taxon>
        <taxon>Bacillales</taxon>
        <taxon>Alicyclobacillaceae</taxon>
        <taxon>Tumebacillus</taxon>
    </lineage>
</organism>
<gene>
    <name evidence="1" type="ORF">C7459_106139</name>
</gene>